<dbReference type="Proteomes" id="UP001470230">
    <property type="component" value="Unassembled WGS sequence"/>
</dbReference>
<evidence type="ECO:0000313" key="3">
    <source>
        <dbReference type="Proteomes" id="UP001470230"/>
    </source>
</evidence>
<keyword evidence="1" id="KW-0472">Membrane</keyword>
<feature type="transmembrane region" description="Helical" evidence="1">
    <location>
        <begin position="279"/>
        <end position="300"/>
    </location>
</feature>
<sequence length="400" mass="47297">MNIVFFILFVSSKEGFYSFKLTRTITFLSSYGFRDNSNFSYIISSSKPVKLNIFLFSHEEFHSSARRYVYRSCNYTNFKITLLNQTNIIPKTNFMWEGHIEEQNIFYPSILLCSPNNTKLTIRYNYSNNISLIDFRNENNSFIYLILSVFNLFLAFLWIINTFIKSNFSIPLQQLLAFVPIVKALSNSFNSYEWEKSKYKSELCLPEKVISFIFSTFSHILFMSSLSLCFSGWCVFRNDVKLSEIANCFLSSSLIVFVLNFEEIFKDSFFIEFLKIFGIFWYIKINLEYFYAAVMLTGFNYERDNMNNRIKLVQNFSSIAFIVIAFFLLVKYCAYYVGMMPIVVETIGDTCILILESVEFYFFFLRESYNGNTTISLTQSPFYIVDPQRRQFVFFHHDDQ</sequence>
<gene>
    <name evidence="2" type="ORF">M9Y10_020443</name>
</gene>
<accession>A0ABR2HG57</accession>
<keyword evidence="1" id="KW-1133">Transmembrane helix</keyword>
<keyword evidence="1" id="KW-0812">Transmembrane</keyword>
<reference evidence="2 3" key="1">
    <citation type="submission" date="2024-04" db="EMBL/GenBank/DDBJ databases">
        <title>Tritrichomonas musculus Genome.</title>
        <authorList>
            <person name="Alves-Ferreira E."/>
            <person name="Grigg M."/>
            <person name="Lorenzi H."/>
            <person name="Galac M."/>
        </authorList>
    </citation>
    <scope>NUCLEOTIDE SEQUENCE [LARGE SCALE GENOMIC DNA]</scope>
    <source>
        <strain evidence="2 3">EAF2021</strain>
    </source>
</reference>
<organism evidence="2 3">
    <name type="scientific">Tritrichomonas musculus</name>
    <dbReference type="NCBI Taxonomy" id="1915356"/>
    <lineage>
        <taxon>Eukaryota</taxon>
        <taxon>Metamonada</taxon>
        <taxon>Parabasalia</taxon>
        <taxon>Tritrichomonadida</taxon>
        <taxon>Tritrichomonadidae</taxon>
        <taxon>Tritrichomonas</taxon>
    </lineage>
</organism>
<dbReference type="EMBL" id="JAPFFF010000029">
    <property type="protein sequence ID" value="KAK8846424.1"/>
    <property type="molecule type" value="Genomic_DNA"/>
</dbReference>
<feature type="transmembrane region" description="Helical" evidence="1">
    <location>
        <begin position="242"/>
        <end position="259"/>
    </location>
</feature>
<feature type="transmembrane region" description="Helical" evidence="1">
    <location>
        <begin position="312"/>
        <end position="330"/>
    </location>
</feature>
<evidence type="ECO:0008006" key="4">
    <source>
        <dbReference type="Google" id="ProtNLM"/>
    </source>
</evidence>
<name>A0ABR2HG57_9EUKA</name>
<protein>
    <recommendedName>
        <fullName evidence="4">Intimal thickness related receptor IRP domain-containing protein</fullName>
    </recommendedName>
</protein>
<evidence type="ECO:0000256" key="1">
    <source>
        <dbReference type="SAM" id="Phobius"/>
    </source>
</evidence>
<feature type="transmembrane region" description="Helical" evidence="1">
    <location>
        <begin position="209"/>
        <end position="230"/>
    </location>
</feature>
<feature type="transmembrane region" description="Helical" evidence="1">
    <location>
        <begin position="342"/>
        <end position="364"/>
    </location>
</feature>
<comment type="caution">
    <text evidence="2">The sequence shown here is derived from an EMBL/GenBank/DDBJ whole genome shotgun (WGS) entry which is preliminary data.</text>
</comment>
<keyword evidence="3" id="KW-1185">Reference proteome</keyword>
<proteinExistence type="predicted"/>
<evidence type="ECO:0000313" key="2">
    <source>
        <dbReference type="EMBL" id="KAK8846424.1"/>
    </source>
</evidence>
<feature type="transmembrane region" description="Helical" evidence="1">
    <location>
        <begin position="142"/>
        <end position="160"/>
    </location>
</feature>